<sequence>MPFFNLFRFVLFFMSLCPSAHAYTHESSTMVQY</sequence>
<proteinExistence type="predicted"/>
<reference evidence="2" key="2">
    <citation type="journal article" date="2015" name="Data Brief">
        <title>Shoot transcriptome of the giant reed, Arundo donax.</title>
        <authorList>
            <person name="Barrero R.A."/>
            <person name="Guerrero F.D."/>
            <person name="Moolhuijzen P."/>
            <person name="Goolsby J.A."/>
            <person name="Tidwell J."/>
            <person name="Bellgard S.E."/>
            <person name="Bellgard M.I."/>
        </authorList>
    </citation>
    <scope>NUCLEOTIDE SEQUENCE</scope>
    <source>
        <tissue evidence="2">Shoot tissue taken approximately 20 cm above the soil surface</tissue>
    </source>
</reference>
<dbReference type="EMBL" id="GBRH01171420">
    <property type="protein sequence ID" value="JAE26476.1"/>
    <property type="molecule type" value="Transcribed_RNA"/>
</dbReference>
<dbReference type="AlphaFoldDB" id="A0A0A9GV89"/>
<accession>A0A0A9GV89</accession>
<protein>
    <recommendedName>
        <fullName evidence="3">Fimbrial protein</fullName>
    </recommendedName>
</protein>
<name>A0A0A9GV89_ARUDO</name>
<feature type="signal peptide" evidence="1">
    <location>
        <begin position="1"/>
        <end position="22"/>
    </location>
</feature>
<feature type="chain" id="PRO_5002065250" description="Fimbrial protein" evidence="1">
    <location>
        <begin position="23"/>
        <end position="33"/>
    </location>
</feature>
<evidence type="ECO:0008006" key="3">
    <source>
        <dbReference type="Google" id="ProtNLM"/>
    </source>
</evidence>
<evidence type="ECO:0000313" key="2">
    <source>
        <dbReference type="EMBL" id="JAE26476.1"/>
    </source>
</evidence>
<organism evidence="2">
    <name type="scientific">Arundo donax</name>
    <name type="common">Giant reed</name>
    <name type="synonym">Donax arundinaceus</name>
    <dbReference type="NCBI Taxonomy" id="35708"/>
    <lineage>
        <taxon>Eukaryota</taxon>
        <taxon>Viridiplantae</taxon>
        <taxon>Streptophyta</taxon>
        <taxon>Embryophyta</taxon>
        <taxon>Tracheophyta</taxon>
        <taxon>Spermatophyta</taxon>
        <taxon>Magnoliopsida</taxon>
        <taxon>Liliopsida</taxon>
        <taxon>Poales</taxon>
        <taxon>Poaceae</taxon>
        <taxon>PACMAD clade</taxon>
        <taxon>Arundinoideae</taxon>
        <taxon>Arundineae</taxon>
        <taxon>Arundo</taxon>
    </lineage>
</organism>
<evidence type="ECO:0000256" key="1">
    <source>
        <dbReference type="SAM" id="SignalP"/>
    </source>
</evidence>
<keyword evidence="1" id="KW-0732">Signal</keyword>
<reference evidence="2" key="1">
    <citation type="submission" date="2014-09" db="EMBL/GenBank/DDBJ databases">
        <authorList>
            <person name="Magalhaes I.L.F."/>
            <person name="Oliveira U."/>
            <person name="Santos F.R."/>
            <person name="Vidigal T.H.D.A."/>
            <person name="Brescovit A.D."/>
            <person name="Santos A.J."/>
        </authorList>
    </citation>
    <scope>NUCLEOTIDE SEQUENCE</scope>
    <source>
        <tissue evidence="2">Shoot tissue taken approximately 20 cm above the soil surface</tissue>
    </source>
</reference>